<dbReference type="EMBL" id="LCWV01000047">
    <property type="protein sequence ID" value="PWI64713.1"/>
    <property type="molecule type" value="Genomic_DNA"/>
</dbReference>
<proteinExistence type="predicted"/>
<evidence type="ECO:0000313" key="2">
    <source>
        <dbReference type="EMBL" id="PWI64713.1"/>
    </source>
</evidence>
<organism evidence="2 3">
    <name type="scientific">Purpureocillium lilacinum</name>
    <name type="common">Paecilomyces lilacinus</name>
    <dbReference type="NCBI Taxonomy" id="33203"/>
    <lineage>
        <taxon>Eukaryota</taxon>
        <taxon>Fungi</taxon>
        <taxon>Dikarya</taxon>
        <taxon>Ascomycota</taxon>
        <taxon>Pezizomycotina</taxon>
        <taxon>Sordariomycetes</taxon>
        <taxon>Hypocreomycetidae</taxon>
        <taxon>Hypocreales</taxon>
        <taxon>Ophiocordycipitaceae</taxon>
        <taxon>Purpureocillium</taxon>
    </lineage>
</organism>
<sequence>MMSISPQRLEFFAKVFGIAPPHTRWKPGHDWLGQAHTIVLNAEAEEGWIGNVEEPSEEGLGWRAHILEQTQAARIDELSSKTTISLRLPELSPVRNDEKTIKVLLKCLQAIPGSIIPNYELDRIDHWPGDILLMGLLTAVSLCRHFNIELPCAKEHAVDSMLRALLDHYRKVEVARSPPAPSPARLHLAPPPAPVQSARTSAGGIGYGGVRDANVKGLIPRAVPPPPQTSGRTNPQNPIPPPRKESARPPMPEYSEPNPDDQWVSAHRSDLQQVK</sequence>
<dbReference type="AlphaFoldDB" id="A0A2U3DR22"/>
<reference evidence="2 3" key="1">
    <citation type="journal article" date="2016" name="Front. Microbiol.">
        <title>Genome and transcriptome sequences reveal the specific parasitism of the nematophagous Purpureocillium lilacinum 36-1.</title>
        <authorList>
            <person name="Xie J."/>
            <person name="Li S."/>
            <person name="Mo C."/>
            <person name="Xiao X."/>
            <person name="Peng D."/>
            <person name="Wang G."/>
            <person name="Xiao Y."/>
        </authorList>
    </citation>
    <scope>NUCLEOTIDE SEQUENCE [LARGE SCALE GENOMIC DNA]</scope>
    <source>
        <strain evidence="2 3">36-1</strain>
    </source>
</reference>
<protein>
    <submittedName>
        <fullName evidence="2">Uncharacterized protein</fullName>
    </submittedName>
</protein>
<comment type="caution">
    <text evidence="2">The sequence shown here is derived from an EMBL/GenBank/DDBJ whole genome shotgun (WGS) entry which is preliminary data.</text>
</comment>
<evidence type="ECO:0000313" key="3">
    <source>
        <dbReference type="Proteomes" id="UP000245956"/>
    </source>
</evidence>
<gene>
    <name evidence="2" type="ORF">PCL_08639</name>
</gene>
<dbReference type="Proteomes" id="UP000245956">
    <property type="component" value="Unassembled WGS sequence"/>
</dbReference>
<name>A0A2U3DR22_PURLI</name>
<accession>A0A2U3DR22</accession>
<feature type="region of interest" description="Disordered" evidence="1">
    <location>
        <begin position="176"/>
        <end position="275"/>
    </location>
</feature>
<evidence type="ECO:0000256" key="1">
    <source>
        <dbReference type="SAM" id="MobiDB-lite"/>
    </source>
</evidence>